<dbReference type="GO" id="GO:0008902">
    <property type="term" value="F:hydroxymethylpyrimidine kinase activity"/>
    <property type="evidence" value="ECO:0007669"/>
    <property type="project" value="UniProtKB-EC"/>
</dbReference>
<evidence type="ECO:0000256" key="4">
    <source>
        <dbReference type="ARBA" id="ARBA00009879"/>
    </source>
</evidence>
<dbReference type="RefSeq" id="WP_106056156.1">
    <property type="nucleotide sequence ID" value="NZ_CP027228.1"/>
</dbReference>
<evidence type="ECO:0000256" key="3">
    <source>
        <dbReference type="ARBA" id="ARBA00004769"/>
    </source>
</evidence>
<keyword evidence="13" id="KW-0808">Transferase</keyword>
<dbReference type="GeneID" id="78390716"/>
<dbReference type="CDD" id="cd01169">
    <property type="entry name" value="HMPP_kinase"/>
    <property type="match status" value="1"/>
</dbReference>
<gene>
    <name evidence="13" type="ORF">C5Q96_00440</name>
</gene>
<dbReference type="EC" id="2.7.1.49" evidence="5"/>
<evidence type="ECO:0000256" key="8">
    <source>
        <dbReference type="ARBA" id="ARBA00022977"/>
    </source>
</evidence>
<evidence type="ECO:0000256" key="7">
    <source>
        <dbReference type="ARBA" id="ARBA00019161"/>
    </source>
</evidence>
<dbReference type="EC" id="2.7.4.7" evidence="6"/>
<keyword evidence="13" id="KW-0418">Kinase</keyword>
<sequence length="315" mass="33358">MKIPTVLSIAGSDPSGGAGIQGDIKTIFAEGCYGMGVVTGLTVQNTLGVSDVMPVPTEFLYRQIDEVISDIKPEATKIGMIVSAEQVDVIVGLIKRHSLENVIVDPVIAPTSGAAFASEEVMKSMIEKLFPLSTLVTPNLPEAKRICEIIGCQNLKLEDDGQMQYQAQVQSKDISRIKIQSQPQSKPQSQTEIYGKAANLSAPELACFIGQRCGCSVLIKGGHAEGSSATDYLWTASDENMMGCTTEFIGDRVETTSSHGTGCALSSSIAANMAKGHTLEAAIEIGKEYVTTALKSDMRIGTGNGSIDHGALVRQ</sequence>
<dbReference type="Proteomes" id="UP000237883">
    <property type="component" value="Chromosome"/>
</dbReference>
<evidence type="ECO:0000256" key="1">
    <source>
        <dbReference type="ARBA" id="ARBA00000151"/>
    </source>
</evidence>
<feature type="domain" description="Pyridoxamine kinase/Phosphomethylpyrimidine kinase" evidence="12">
    <location>
        <begin position="13"/>
        <end position="153"/>
    </location>
</feature>
<dbReference type="GO" id="GO:0008972">
    <property type="term" value="F:phosphomethylpyrimidine kinase activity"/>
    <property type="evidence" value="ECO:0007669"/>
    <property type="project" value="UniProtKB-EC"/>
</dbReference>
<evidence type="ECO:0000256" key="6">
    <source>
        <dbReference type="ARBA" id="ARBA00012963"/>
    </source>
</evidence>
<dbReference type="InterPro" id="IPR013749">
    <property type="entry name" value="PM/HMP-P_kinase-1"/>
</dbReference>
<name>A0A2S0L296_9FIRM</name>
<dbReference type="PANTHER" id="PTHR20858:SF17">
    <property type="entry name" value="HYDROXYMETHYLPYRIMIDINE_PHOSPHOMETHYLPYRIMIDINE KINASE THI20-RELATED"/>
    <property type="match status" value="1"/>
</dbReference>
<reference evidence="14" key="1">
    <citation type="submission" date="2018-02" db="EMBL/GenBank/DDBJ databases">
        <authorList>
            <person name="Holder M.E."/>
            <person name="Ajami N.J."/>
            <person name="Petrosino J.F."/>
        </authorList>
    </citation>
    <scope>NUCLEOTIDE SEQUENCE [LARGE SCALE GENOMIC DNA]</scope>
    <source>
        <strain evidence="14">CCUG 47132</strain>
    </source>
</reference>
<dbReference type="OrthoDB" id="9810880at2"/>
<protein>
    <recommendedName>
        <fullName evidence="7">Hydroxymethylpyrimidine/phosphomethylpyrimidine kinase</fullName>
        <ecNumber evidence="5">2.7.1.49</ecNumber>
        <ecNumber evidence="6">2.7.4.7</ecNumber>
    </recommendedName>
    <alternativeName>
        <fullName evidence="10">Hydroxymethylpyrimidine kinase</fullName>
    </alternativeName>
    <alternativeName>
        <fullName evidence="11">Hydroxymethylpyrimidine phosphate kinase</fullName>
    </alternativeName>
</protein>
<dbReference type="AlphaFoldDB" id="A0A2S0L296"/>
<evidence type="ECO:0000256" key="5">
    <source>
        <dbReference type="ARBA" id="ARBA00012135"/>
    </source>
</evidence>
<organism evidence="13 14">
    <name type="scientific">Mogibacterium diversum</name>
    <dbReference type="NCBI Taxonomy" id="114527"/>
    <lineage>
        <taxon>Bacteria</taxon>
        <taxon>Bacillati</taxon>
        <taxon>Bacillota</taxon>
        <taxon>Clostridia</taxon>
        <taxon>Peptostreptococcales</taxon>
        <taxon>Anaerovoracaceae</taxon>
        <taxon>Mogibacterium</taxon>
    </lineage>
</organism>
<dbReference type="EMBL" id="CP027228">
    <property type="protein sequence ID" value="AVM47410.1"/>
    <property type="molecule type" value="Genomic_DNA"/>
</dbReference>
<keyword evidence="14" id="KW-1185">Reference proteome</keyword>
<dbReference type="GO" id="GO:0009228">
    <property type="term" value="P:thiamine biosynthetic process"/>
    <property type="evidence" value="ECO:0007669"/>
    <property type="project" value="UniProtKB-KW"/>
</dbReference>
<comment type="catalytic activity">
    <reaction evidence="1">
        <text>4-amino-5-hydroxymethyl-2-methylpyrimidine + ATP = 4-amino-2-methyl-5-(phosphooxymethyl)pyrimidine + ADP + H(+)</text>
        <dbReference type="Rhea" id="RHEA:23096"/>
        <dbReference type="ChEBI" id="CHEBI:15378"/>
        <dbReference type="ChEBI" id="CHEBI:16892"/>
        <dbReference type="ChEBI" id="CHEBI:30616"/>
        <dbReference type="ChEBI" id="CHEBI:58354"/>
        <dbReference type="ChEBI" id="CHEBI:456216"/>
        <dbReference type="EC" id="2.7.1.49"/>
    </reaction>
</comment>
<comment type="similarity">
    <text evidence="4">Belongs to the ThiD family.</text>
</comment>
<dbReference type="PANTHER" id="PTHR20858">
    <property type="entry name" value="PHOSPHOMETHYLPYRIMIDINE KINASE"/>
    <property type="match status" value="1"/>
</dbReference>
<dbReference type="InterPro" id="IPR004399">
    <property type="entry name" value="HMP/HMP-P_kinase_dom"/>
</dbReference>
<evidence type="ECO:0000256" key="11">
    <source>
        <dbReference type="ARBA" id="ARBA00043176"/>
    </source>
</evidence>
<comment type="pathway">
    <text evidence="3">Cofactor biosynthesis; thiamine diphosphate biosynthesis; 4-amino-2-methyl-5-diphosphomethylpyrimidine from 5-amino-1-(5-phospho-D-ribosyl)imidazole: step 3/3.</text>
</comment>
<evidence type="ECO:0000313" key="14">
    <source>
        <dbReference type="Proteomes" id="UP000237883"/>
    </source>
</evidence>
<dbReference type="GO" id="GO:0005829">
    <property type="term" value="C:cytosol"/>
    <property type="evidence" value="ECO:0007669"/>
    <property type="project" value="TreeGrafter"/>
</dbReference>
<evidence type="ECO:0000256" key="9">
    <source>
        <dbReference type="ARBA" id="ARBA00037917"/>
    </source>
</evidence>
<feature type="domain" description="Pyridoxamine kinase/Phosphomethylpyrimidine kinase" evidence="12">
    <location>
        <begin position="212"/>
        <end position="307"/>
    </location>
</feature>
<dbReference type="SUPFAM" id="SSF53613">
    <property type="entry name" value="Ribokinase-like"/>
    <property type="match status" value="2"/>
</dbReference>
<proteinExistence type="inferred from homology"/>
<evidence type="ECO:0000259" key="12">
    <source>
        <dbReference type="Pfam" id="PF08543"/>
    </source>
</evidence>
<evidence type="ECO:0000256" key="10">
    <source>
        <dbReference type="ARBA" id="ARBA00042102"/>
    </source>
</evidence>
<accession>A0A2S0L296</accession>
<dbReference type="Gene3D" id="3.40.1190.20">
    <property type="match status" value="1"/>
</dbReference>
<comment type="catalytic activity">
    <reaction evidence="2">
        <text>4-amino-2-methyl-5-(phosphooxymethyl)pyrimidine + ATP = 4-amino-2-methyl-5-(diphosphooxymethyl)pyrimidine + ADP</text>
        <dbReference type="Rhea" id="RHEA:19893"/>
        <dbReference type="ChEBI" id="CHEBI:30616"/>
        <dbReference type="ChEBI" id="CHEBI:57841"/>
        <dbReference type="ChEBI" id="CHEBI:58354"/>
        <dbReference type="ChEBI" id="CHEBI:456216"/>
        <dbReference type="EC" id="2.7.4.7"/>
    </reaction>
</comment>
<comment type="pathway">
    <text evidence="9">Cofactor biosynthesis; thiamine diphosphate biosynthesis; 4-amino-2-methyl-5-diphosphomethylpyrimidine from 5-amino-1-(5-phospho-D-ribosyl)imidazole: step 2/3.</text>
</comment>
<keyword evidence="8" id="KW-0784">Thiamine biosynthesis</keyword>
<dbReference type="InterPro" id="IPR029056">
    <property type="entry name" value="Ribokinase-like"/>
</dbReference>
<dbReference type="Pfam" id="PF08543">
    <property type="entry name" value="Phos_pyr_kin"/>
    <property type="match status" value="2"/>
</dbReference>
<evidence type="ECO:0000256" key="2">
    <source>
        <dbReference type="ARBA" id="ARBA00000565"/>
    </source>
</evidence>
<dbReference type="KEGG" id="mdv:C5Q96_00440"/>
<evidence type="ECO:0000313" key="13">
    <source>
        <dbReference type="EMBL" id="AVM47410.1"/>
    </source>
</evidence>